<evidence type="ECO:0000313" key="2">
    <source>
        <dbReference type="Proteomes" id="UP000000763"/>
    </source>
</evidence>
<dbReference type="AlphaFoldDB" id="Q6K8H4"/>
<evidence type="ECO:0000313" key="1">
    <source>
        <dbReference type="EMBL" id="BAD19374.1"/>
    </source>
</evidence>
<dbReference type="Proteomes" id="UP000000763">
    <property type="component" value="Chromosome 2"/>
</dbReference>
<proteinExistence type="predicted"/>
<reference evidence="2" key="1">
    <citation type="journal article" date="2005" name="Nature">
        <title>The map-based sequence of the rice genome.</title>
        <authorList>
            <consortium name="International rice genome sequencing project (IRGSP)"/>
            <person name="Matsumoto T."/>
            <person name="Wu J."/>
            <person name="Kanamori H."/>
            <person name="Katayose Y."/>
            <person name="Fujisawa M."/>
            <person name="Namiki N."/>
            <person name="Mizuno H."/>
            <person name="Yamamoto K."/>
            <person name="Antonio B.A."/>
            <person name="Baba T."/>
            <person name="Sakata K."/>
            <person name="Nagamura Y."/>
            <person name="Aoki H."/>
            <person name="Arikawa K."/>
            <person name="Arita K."/>
            <person name="Bito T."/>
            <person name="Chiden Y."/>
            <person name="Fujitsuka N."/>
            <person name="Fukunaka R."/>
            <person name="Hamada M."/>
            <person name="Harada C."/>
            <person name="Hayashi A."/>
            <person name="Hijishita S."/>
            <person name="Honda M."/>
            <person name="Hosokawa S."/>
            <person name="Ichikawa Y."/>
            <person name="Idonuma A."/>
            <person name="Iijima M."/>
            <person name="Ikeda M."/>
            <person name="Ikeno M."/>
            <person name="Ito K."/>
            <person name="Ito S."/>
            <person name="Ito T."/>
            <person name="Ito Y."/>
            <person name="Ito Y."/>
            <person name="Iwabuchi A."/>
            <person name="Kamiya K."/>
            <person name="Karasawa W."/>
            <person name="Kurita K."/>
            <person name="Katagiri S."/>
            <person name="Kikuta A."/>
            <person name="Kobayashi H."/>
            <person name="Kobayashi N."/>
            <person name="Machita K."/>
            <person name="Maehara T."/>
            <person name="Masukawa M."/>
            <person name="Mizubayashi T."/>
            <person name="Mukai Y."/>
            <person name="Nagasaki H."/>
            <person name="Nagata Y."/>
            <person name="Naito S."/>
            <person name="Nakashima M."/>
            <person name="Nakama Y."/>
            <person name="Nakamichi Y."/>
            <person name="Nakamura M."/>
            <person name="Meguro A."/>
            <person name="Negishi M."/>
            <person name="Ohta I."/>
            <person name="Ohta T."/>
            <person name="Okamoto M."/>
            <person name="Ono N."/>
            <person name="Saji S."/>
            <person name="Sakaguchi M."/>
            <person name="Sakai K."/>
            <person name="Shibata M."/>
            <person name="Shimokawa T."/>
            <person name="Song J."/>
            <person name="Takazaki Y."/>
            <person name="Terasawa K."/>
            <person name="Tsugane M."/>
            <person name="Tsuji K."/>
            <person name="Ueda S."/>
            <person name="Waki K."/>
            <person name="Yamagata H."/>
            <person name="Yamamoto M."/>
            <person name="Yamamoto S."/>
            <person name="Yamane H."/>
            <person name="Yoshiki S."/>
            <person name="Yoshihara R."/>
            <person name="Yukawa K."/>
            <person name="Zhong H."/>
            <person name="Yano M."/>
            <person name="Yuan Q."/>
            <person name="Ouyang S."/>
            <person name="Liu J."/>
            <person name="Jones K.M."/>
            <person name="Gansberger K."/>
            <person name="Moffat K."/>
            <person name="Hill J."/>
            <person name="Bera J."/>
            <person name="Fadrosh D."/>
            <person name="Jin S."/>
            <person name="Johri S."/>
            <person name="Kim M."/>
            <person name="Overton L."/>
            <person name="Reardon M."/>
            <person name="Tsitrin T."/>
            <person name="Vuong H."/>
            <person name="Weaver B."/>
            <person name="Ciecko A."/>
            <person name="Tallon L."/>
            <person name="Jackson J."/>
            <person name="Pai G."/>
            <person name="Aken S.V."/>
            <person name="Utterback T."/>
            <person name="Reidmuller S."/>
            <person name="Feldblyum T."/>
            <person name="Hsiao J."/>
            <person name="Zismann V."/>
            <person name="Iobst S."/>
            <person name="de Vazeille A.R."/>
            <person name="Buell C.R."/>
            <person name="Ying K."/>
            <person name="Li Y."/>
            <person name="Lu T."/>
            <person name="Huang Y."/>
            <person name="Zhao Q."/>
            <person name="Feng Q."/>
            <person name="Zhang L."/>
            <person name="Zhu J."/>
            <person name="Weng Q."/>
            <person name="Mu J."/>
            <person name="Lu Y."/>
            <person name="Fan D."/>
            <person name="Liu Y."/>
            <person name="Guan J."/>
            <person name="Zhang Y."/>
            <person name="Yu S."/>
            <person name="Liu X."/>
            <person name="Zhang Y."/>
            <person name="Hong G."/>
            <person name="Han B."/>
            <person name="Choisne N."/>
            <person name="Demange N."/>
            <person name="Orjeda G."/>
            <person name="Samain S."/>
            <person name="Cattolico L."/>
            <person name="Pelletier E."/>
            <person name="Couloux A."/>
            <person name="Segurens B."/>
            <person name="Wincker P."/>
            <person name="D'Hont A."/>
            <person name="Scarpelli C."/>
            <person name="Weissenbach J."/>
            <person name="Salanoubat M."/>
            <person name="Quetier F."/>
            <person name="Yu Y."/>
            <person name="Kim H.R."/>
            <person name="Rambo T."/>
            <person name="Currie J."/>
            <person name="Collura K."/>
            <person name="Luo M."/>
            <person name="Yang T."/>
            <person name="Ammiraju J.S.S."/>
            <person name="Engler F."/>
            <person name="Soderlund C."/>
            <person name="Wing R.A."/>
            <person name="Palmer L.E."/>
            <person name="de la Bastide M."/>
            <person name="Spiegel L."/>
            <person name="Nascimento L."/>
            <person name="Zutavern T."/>
            <person name="O'Shaughnessy A."/>
            <person name="Dike S."/>
            <person name="Dedhia N."/>
            <person name="Preston R."/>
            <person name="Balija V."/>
            <person name="McCombie W.R."/>
            <person name="Chow T."/>
            <person name="Chen H."/>
            <person name="Chung M."/>
            <person name="Chen C."/>
            <person name="Shaw J."/>
            <person name="Wu H."/>
            <person name="Hsiao K."/>
            <person name="Chao Y."/>
            <person name="Chu M."/>
            <person name="Cheng C."/>
            <person name="Hour A."/>
            <person name="Lee P."/>
            <person name="Lin S."/>
            <person name="Lin Y."/>
            <person name="Liou J."/>
            <person name="Liu S."/>
            <person name="Hsing Y."/>
            <person name="Raghuvanshi S."/>
            <person name="Mohanty A."/>
            <person name="Bharti A.K."/>
            <person name="Gaur A."/>
            <person name="Gupta V."/>
            <person name="Kumar D."/>
            <person name="Ravi V."/>
            <person name="Vij S."/>
            <person name="Kapur A."/>
            <person name="Khurana P."/>
            <person name="Khurana P."/>
            <person name="Khurana J.P."/>
            <person name="Tyagi A.K."/>
            <person name="Gaikwad K."/>
            <person name="Singh A."/>
            <person name="Dalal V."/>
            <person name="Srivastava S."/>
            <person name="Dixit A."/>
            <person name="Pal A.K."/>
            <person name="Ghazi I.A."/>
            <person name="Yadav M."/>
            <person name="Pandit A."/>
            <person name="Bhargava A."/>
            <person name="Sureshbabu K."/>
            <person name="Batra K."/>
            <person name="Sharma T.R."/>
            <person name="Mohapatra T."/>
            <person name="Singh N.K."/>
            <person name="Messing J."/>
            <person name="Nelson A.B."/>
            <person name="Fuks G."/>
            <person name="Kavchok S."/>
            <person name="Keizer G."/>
            <person name="Linton E."/>
            <person name="Llaca V."/>
            <person name="Song R."/>
            <person name="Tanyolac B."/>
            <person name="Young S."/>
            <person name="Ho-Il K."/>
            <person name="Hahn J.H."/>
            <person name="Sangsakoo G."/>
            <person name="Vanavichit A."/>
            <person name="de Mattos Luiz.A.T."/>
            <person name="Zimmer P.D."/>
            <person name="Malone G."/>
            <person name="Dellagostin O."/>
            <person name="de Oliveira A.C."/>
            <person name="Bevan M."/>
            <person name="Bancroft I."/>
            <person name="Minx P."/>
            <person name="Cordum H."/>
            <person name="Wilson R."/>
            <person name="Cheng Z."/>
            <person name="Jin W."/>
            <person name="Jiang J."/>
            <person name="Leong S.A."/>
            <person name="Iwama H."/>
            <person name="Gojobori T."/>
            <person name="Itoh T."/>
            <person name="Niimura Y."/>
            <person name="Fujii Y."/>
            <person name="Habara T."/>
            <person name="Sakai H."/>
            <person name="Sato Y."/>
            <person name="Wilson G."/>
            <person name="Kumar K."/>
            <person name="McCouch S."/>
            <person name="Juretic N."/>
            <person name="Hoen D."/>
            <person name="Wright S."/>
            <person name="Bruskiewich R."/>
            <person name="Bureau T."/>
            <person name="Miyao A."/>
            <person name="Hirochika H."/>
            <person name="Nishikawa T."/>
            <person name="Kadowaki K."/>
            <person name="Sugiura M."/>
            <person name="Burr B."/>
            <person name="Sasaki T."/>
        </authorList>
    </citation>
    <scope>NUCLEOTIDE SEQUENCE [LARGE SCALE GENOMIC DNA]</scope>
    <source>
        <strain evidence="2">cv. Nipponbare</strain>
    </source>
</reference>
<protein>
    <submittedName>
        <fullName evidence="1">Uncharacterized protein</fullName>
    </submittedName>
</protein>
<organism evidence="1 2">
    <name type="scientific">Oryza sativa subsp. japonica</name>
    <name type="common">Rice</name>
    <dbReference type="NCBI Taxonomy" id="39947"/>
    <lineage>
        <taxon>Eukaryota</taxon>
        <taxon>Viridiplantae</taxon>
        <taxon>Streptophyta</taxon>
        <taxon>Embryophyta</taxon>
        <taxon>Tracheophyta</taxon>
        <taxon>Spermatophyta</taxon>
        <taxon>Magnoliopsida</taxon>
        <taxon>Liliopsida</taxon>
        <taxon>Poales</taxon>
        <taxon>Poaceae</taxon>
        <taxon>BOP clade</taxon>
        <taxon>Oryzoideae</taxon>
        <taxon>Oryzeae</taxon>
        <taxon>Oryzinae</taxon>
        <taxon>Oryza</taxon>
        <taxon>Oryza sativa</taxon>
    </lineage>
</organism>
<reference evidence="2" key="2">
    <citation type="journal article" date="2008" name="Nucleic Acids Res.">
        <title>The rice annotation project database (RAP-DB): 2008 update.</title>
        <authorList>
            <consortium name="The rice annotation project (RAP)"/>
        </authorList>
    </citation>
    <scope>GENOME REANNOTATION</scope>
    <source>
        <strain evidence="2">cv. Nipponbare</strain>
    </source>
</reference>
<dbReference type="EMBL" id="AP004131">
    <property type="protein sequence ID" value="BAD19374.1"/>
    <property type="molecule type" value="Genomic_DNA"/>
</dbReference>
<accession>Q6K8H4</accession>
<sequence length="99" mass="10287">MAQPAEELQVLVEAGVARELELVEELALAVELVIAAGATCGPAVDHRDTTLPPSPLSLPLAPPLDHVSPSDPPSLTLHLVIGALPYSSWGSCDWGIVGF</sequence>
<gene>
    <name evidence="1" type="primary">OJ1057_F01.23</name>
</gene>
<name>Q6K8H4_ORYSJ</name>